<keyword evidence="3" id="KW-1185">Reference proteome</keyword>
<name>A0A8H3J5U2_9LECA</name>
<evidence type="ECO:0000313" key="3">
    <source>
        <dbReference type="Proteomes" id="UP000664534"/>
    </source>
</evidence>
<feature type="signal peptide" evidence="1">
    <location>
        <begin position="1"/>
        <end position="26"/>
    </location>
</feature>
<keyword evidence="1" id="KW-0732">Signal</keyword>
<proteinExistence type="predicted"/>
<organism evidence="2 3">
    <name type="scientific">Imshaugia aleurites</name>
    <dbReference type="NCBI Taxonomy" id="172621"/>
    <lineage>
        <taxon>Eukaryota</taxon>
        <taxon>Fungi</taxon>
        <taxon>Dikarya</taxon>
        <taxon>Ascomycota</taxon>
        <taxon>Pezizomycotina</taxon>
        <taxon>Lecanoromycetes</taxon>
        <taxon>OSLEUM clade</taxon>
        <taxon>Lecanoromycetidae</taxon>
        <taxon>Lecanorales</taxon>
        <taxon>Lecanorineae</taxon>
        <taxon>Parmeliaceae</taxon>
        <taxon>Imshaugia</taxon>
    </lineage>
</organism>
<sequence length="213" mass="23256">MSPHILMSPALGYLLQLLLQISWVHSAIIPQSVGLAGTNVTLGDDSAVCVQYEGWVGDGIRQSDCVDAINEFYRTNVQPRGKQEYEFRIRGEPQTTVLPSIMTPWKYDQGTCVVVIAMLDTFFGTLPGAKPRQYARSDIANFYDILGAAWTVTSDCVKKPEPEAGWSSAGKDTSIGILILRRGSDLDKVLQSSIPTITSTSNKTLPMGLIDLS</sequence>
<dbReference type="AlphaFoldDB" id="A0A8H3J5U2"/>
<accession>A0A8H3J5U2</accession>
<feature type="chain" id="PRO_5034848924" evidence="1">
    <location>
        <begin position="27"/>
        <end position="213"/>
    </location>
</feature>
<evidence type="ECO:0000313" key="2">
    <source>
        <dbReference type="EMBL" id="CAF9941301.1"/>
    </source>
</evidence>
<reference evidence="2" key="1">
    <citation type="submission" date="2021-03" db="EMBL/GenBank/DDBJ databases">
        <authorList>
            <person name="Tagirdzhanova G."/>
        </authorList>
    </citation>
    <scope>NUCLEOTIDE SEQUENCE</scope>
</reference>
<comment type="caution">
    <text evidence="2">The sequence shown here is derived from an EMBL/GenBank/DDBJ whole genome shotgun (WGS) entry which is preliminary data.</text>
</comment>
<dbReference type="OrthoDB" id="5425664at2759"/>
<dbReference type="Proteomes" id="UP000664534">
    <property type="component" value="Unassembled WGS sequence"/>
</dbReference>
<dbReference type="EMBL" id="CAJPDT010000145">
    <property type="protein sequence ID" value="CAF9941301.1"/>
    <property type="molecule type" value="Genomic_DNA"/>
</dbReference>
<evidence type="ECO:0000256" key="1">
    <source>
        <dbReference type="SAM" id="SignalP"/>
    </source>
</evidence>
<protein>
    <submittedName>
        <fullName evidence="2">Uncharacterized protein</fullName>
    </submittedName>
</protein>
<gene>
    <name evidence="2" type="ORF">IMSHALPRED_002513</name>
</gene>